<dbReference type="Proteomes" id="UP000580250">
    <property type="component" value="Unassembled WGS sequence"/>
</dbReference>
<feature type="compositionally biased region" description="Low complexity" evidence="6">
    <location>
        <begin position="207"/>
        <end position="218"/>
    </location>
</feature>
<dbReference type="PROSITE" id="PS50112">
    <property type="entry name" value="PAS"/>
    <property type="match status" value="1"/>
</dbReference>
<dbReference type="InterPro" id="IPR000014">
    <property type="entry name" value="PAS"/>
</dbReference>
<gene>
    <name evidence="8" type="ORF">MENT_LOCUS24823</name>
</gene>
<evidence type="ECO:0000256" key="2">
    <source>
        <dbReference type="ARBA" id="ARBA00023015"/>
    </source>
</evidence>
<evidence type="ECO:0000256" key="5">
    <source>
        <dbReference type="ARBA" id="ARBA00023242"/>
    </source>
</evidence>
<evidence type="ECO:0000256" key="4">
    <source>
        <dbReference type="ARBA" id="ARBA00023163"/>
    </source>
</evidence>
<feature type="region of interest" description="Disordered" evidence="6">
    <location>
        <begin position="198"/>
        <end position="221"/>
    </location>
</feature>
<dbReference type="GO" id="GO:0006805">
    <property type="term" value="P:xenobiotic metabolic process"/>
    <property type="evidence" value="ECO:0007669"/>
    <property type="project" value="InterPro"/>
</dbReference>
<dbReference type="PANTHER" id="PTHR10649">
    <property type="entry name" value="ARYL HYDROCARBON RECEPTOR"/>
    <property type="match status" value="1"/>
</dbReference>
<sequence length="251" mass="29043">MMSPQYKVCSQLALLQPNGRCFSHPYFKTTTTNNNNNNNSSFFSVPSLFNSFHQIPIIDTNELFYSSLAQKALGAFLLILHLDGDIFYVTESIEIYLGFQQSDILHQSLFEMIHSEDREELRSLLQRLKQLSSEENNENLATQWDIPIVLRFRCLLDNTCGFVVIFLRNPLKNFFFQKRVELKTKILKIHSHQNNGLSSFISPQFPQQNGRGRRQQQQTTSRLEELNGIEGSYSPLINSSKRWGWALIAIC</sequence>
<name>A0A6V7VE07_MELEN</name>
<reference evidence="8 9" key="1">
    <citation type="submission" date="2020-08" db="EMBL/GenBank/DDBJ databases">
        <authorList>
            <person name="Koutsovoulos G."/>
            <person name="Danchin GJ E."/>
        </authorList>
    </citation>
    <scope>NUCLEOTIDE SEQUENCE [LARGE SCALE GENOMIC DNA]</scope>
</reference>
<dbReference type="AlphaFoldDB" id="A0A6V7VE07"/>
<keyword evidence="3" id="KW-0238">DNA-binding</keyword>
<evidence type="ECO:0000256" key="6">
    <source>
        <dbReference type="SAM" id="MobiDB-lite"/>
    </source>
</evidence>
<dbReference type="SUPFAM" id="SSF55785">
    <property type="entry name" value="PYP-like sensor domain (PAS domain)"/>
    <property type="match status" value="1"/>
</dbReference>
<dbReference type="GO" id="GO:0005634">
    <property type="term" value="C:nucleus"/>
    <property type="evidence" value="ECO:0007669"/>
    <property type="project" value="UniProtKB-SubCell"/>
</dbReference>
<dbReference type="CDD" id="cd00130">
    <property type="entry name" value="PAS"/>
    <property type="match status" value="1"/>
</dbReference>
<dbReference type="Pfam" id="PF00989">
    <property type="entry name" value="PAS"/>
    <property type="match status" value="1"/>
</dbReference>
<dbReference type="EMBL" id="CAJEWN010000214">
    <property type="protein sequence ID" value="CAD2173226.1"/>
    <property type="molecule type" value="Genomic_DNA"/>
</dbReference>
<comment type="caution">
    <text evidence="8">The sequence shown here is derived from an EMBL/GenBank/DDBJ whole genome shotgun (WGS) entry which is preliminary data.</text>
</comment>
<keyword evidence="2" id="KW-0805">Transcription regulation</keyword>
<dbReference type="PANTHER" id="PTHR10649:SF12">
    <property type="entry name" value="SPINELESS, ISOFORM C"/>
    <property type="match status" value="1"/>
</dbReference>
<accession>A0A6V7VE07</accession>
<evidence type="ECO:0000313" key="8">
    <source>
        <dbReference type="EMBL" id="CAD2173226.1"/>
    </source>
</evidence>
<feature type="domain" description="PAS" evidence="7">
    <location>
        <begin position="61"/>
        <end position="132"/>
    </location>
</feature>
<dbReference type="InterPro" id="IPR013767">
    <property type="entry name" value="PAS_fold"/>
</dbReference>
<organism evidence="8 9">
    <name type="scientific">Meloidogyne enterolobii</name>
    <name type="common">Root-knot nematode worm</name>
    <name type="synonym">Meloidogyne mayaguensis</name>
    <dbReference type="NCBI Taxonomy" id="390850"/>
    <lineage>
        <taxon>Eukaryota</taxon>
        <taxon>Metazoa</taxon>
        <taxon>Ecdysozoa</taxon>
        <taxon>Nematoda</taxon>
        <taxon>Chromadorea</taxon>
        <taxon>Rhabditida</taxon>
        <taxon>Tylenchina</taxon>
        <taxon>Tylenchomorpha</taxon>
        <taxon>Tylenchoidea</taxon>
        <taxon>Meloidogynidae</taxon>
        <taxon>Meloidogyninae</taxon>
        <taxon>Meloidogyne</taxon>
    </lineage>
</organism>
<dbReference type="GO" id="GO:0000976">
    <property type="term" value="F:transcription cis-regulatory region binding"/>
    <property type="evidence" value="ECO:0007669"/>
    <property type="project" value="TreeGrafter"/>
</dbReference>
<keyword evidence="4" id="KW-0804">Transcription</keyword>
<dbReference type="InterPro" id="IPR035965">
    <property type="entry name" value="PAS-like_dom_sf"/>
</dbReference>
<dbReference type="InterPro" id="IPR039091">
    <property type="entry name" value="AHR/AHRR"/>
</dbReference>
<evidence type="ECO:0000259" key="7">
    <source>
        <dbReference type="PROSITE" id="PS50112"/>
    </source>
</evidence>
<comment type="subcellular location">
    <subcellularLocation>
        <location evidence="1">Nucleus</location>
    </subcellularLocation>
</comment>
<evidence type="ECO:0000313" key="9">
    <source>
        <dbReference type="Proteomes" id="UP000580250"/>
    </source>
</evidence>
<evidence type="ECO:0000256" key="3">
    <source>
        <dbReference type="ARBA" id="ARBA00023125"/>
    </source>
</evidence>
<keyword evidence="5" id="KW-0539">Nucleus</keyword>
<dbReference type="SMART" id="SM00091">
    <property type="entry name" value="PAS"/>
    <property type="match status" value="1"/>
</dbReference>
<protein>
    <recommendedName>
        <fullName evidence="7">PAS domain-containing protein</fullName>
    </recommendedName>
</protein>
<dbReference type="GO" id="GO:0004879">
    <property type="term" value="F:nuclear receptor activity"/>
    <property type="evidence" value="ECO:0007669"/>
    <property type="project" value="TreeGrafter"/>
</dbReference>
<dbReference type="NCBIfam" id="TIGR00229">
    <property type="entry name" value="sensory_box"/>
    <property type="match status" value="1"/>
</dbReference>
<dbReference type="Gene3D" id="3.30.450.20">
    <property type="entry name" value="PAS domain"/>
    <property type="match status" value="1"/>
</dbReference>
<dbReference type="GO" id="GO:0034751">
    <property type="term" value="C:aryl hydrocarbon receptor complex"/>
    <property type="evidence" value="ECO:0007669"/>
    <property type="project" value="TreeGrafter"/>
</dbReference>
<evidence type="ECO:0000256" key="1">
    <source>
        <dbReference type="ARBA" id="ARBA00004123"/>
    </source>
</evidence>
<dbReference type="OrthoDB" id="7788762at2759"/>
<proteinExistence type="predicted"/>